<feature type="domain" description="YdhG-like" evidence="1">
    <location>
        <begin position="49"/>
        <end position="149"/>
    </location>
</feature>
<reference evidence="2 3" key="1">
    <citation type="submission" date="2018-06" db="EMBL/GenBank/DDBJ databases">
        <authorList>
            <consortium name="Pathogen Informatics"/>
            <person name="Doyle S."/>
        </authorList>
    </citation>
    <scope>NUCLEOTIDE SEQUENCE [LARGE SCALE GENOMIC DNA]</scope>
    <source>
        <strain evidence="2 3">NCTC10821</strain>
    </source>
</reference>
<dbReference type="InterPro" id="IPR014922">
    <property type="entry name" value="YdhG-like"/>
</dbReference>
<dbReference type="Gene3D" id="3.90.1150.200">
    <property type="match status" value="1"/>
</dbReference>
<protein>
    <submittedName>
        <fullName evidence="2">Uncharacterized conserved protein</fullName>
    </submittedName>
</protein>
<dbReference type="AlphaFoldDB" id="A0A378TJ84"/>
<evidence type="ECO:0000259" key="1">
    <source>
        <dbReference type="Pfam" id="PF08818"/>
    </source>
</evidence>
<proteinExistence type="predicted"/>
<dbReference type="Pfam" id="PF08818">
    <property type="entry name" value="DUF1801"/>
    <property type="match status" value="1"/>
</dbReference>
<organism evidence="2 3">
    <name type="scientific">Mycolicibacterium tokaiense</name>
    <dbReference type="NCBI Taxonomy" id="39695"/>
    <lineage>
        <taxon>Bacteria</taxon>
        <taxon>Bacillati</taxon>
        <taxon>Actinomycetota</taxon>
        <taxon>Actinomycetes</taxon>
        <taxon>Mycobacteriales</taxon>
        <taxon>Mycobacteriaceae</taxon>
        <taxon>Mycolicibacterium</taxon>
    </lineage>
</organism>
<evidence type="ECO:0000313" key="2">
    <source>
        <dbReference type="EMBL" id="STZ60809.1"/>
    </source>
</evidence>
<sequence>MVRTTATGEAGMTLLDDRRCPAADFGGVTHSQPDLPSTLAAVSGDWRIDRVGELRALIKQAEPDVIEESKWRKPSNPDGVPTFSLDGLICTVETYKDKVKMTFAKGASLNDPNHLFNASLDAGVRRAIDLHENDHLDADAFTALIHEAVRANRT</sequence>
<dbReference type="SUPFAM" id="SSF159888">
    <property type="entry name" value="YdhG-like"/>
    <property type="match status" value="1"/>
</dbReference>
<keyword evidence="3" id="KW-1185">Reference proteome</keyword>
<name>A0A378TJ84_9MYCO</name>
<gene>
    <name evidence="2" type="ORF">NCTC10821_04353</name>
</gene>
<accession>A0A378TJ84</accession>
<dbReference type="Proteomes" id="UP000254978">
    <property type="component" value="Unassembled WGS sequence"/>
</dbReference>
<evidence type="ECO:0000313" key="3">
    <source>
        <dbReference type="Proteomes" id="UP000254978"/>
    </source>
</evidence>
<dbReference type="EMBL" id="UGQT01000001">
    <property type="protein sequence ID" value="STZ60809.1"/>
    <property type="molecule type" value="Genomic_DNA"/>
</dbReference>